<evidence type="ECO:0000256" key="6">
    <source>
        <dbReference type="ARBA" id="ARBA00023157"/>
    </source>
</evidence>
<keyword evidence="7" id="KW-0325">Glycoprotein</keyword>
<evidence type="ECO:0000256" key="11">
    <source>
        <dbReference type="ARBA" id="ARBA00093619"/>
    </source>
</evidence>
<feature type="transmembrane region" description="Helical" evidence="14">
    <location>
        <begin position="459"/>
        <end position="479"/>
    </location>
</feature>
<evidence type="ECO:0000256" key="8">
    <source>
        <dbReference type="ARBA" id="ARBA00083563"/>
    </source>
</evidence>
<name>A0A7R9EID5_9NEOP</name>
<dbReference type="PIRSF" id="PIRSF036762">
    <property type="entry name" value="GAA1"/>
    <property type="match status" value="1"/>
</dbReference>
<evidence type="ECO:0000256" key="14">
    <source>
        <dbReference type="SAM" id="Phobius"/>
    </source>
</evidence>
<comment type="subunit">
    <text evidence="10">Heteropentamer. Part of the GPI-anchor transamidase complex, consisting of PIGK, PIGT, PIGS, PIGU and GAA1. Interacts with PIGK.</text>
</comment>
<evidence type="ECO:0000256" key="3">
    <source>
        <dbReference type="ARBA" id="ARBA00022824"/>
    </source>
</evidence>
<evidence type="ECO:0000256" key="13">
    <source>
        <dbReference type="SAM" id="MobiDB-lite"/>
    </source>
</evidence>
<dbReference type="FunFam" id="3.40.630.10:FF:000047">
    <property type="entry name" value="Glycosylphosphatidylinositol anchor attachment 1 protein"/>
    <property type="match status" value="1"/>
</dbReference>
<feature type="transmembrane region" description="Helical" evidence="14">
    <location>
        <begin position="499"/>
        <end position="517"/>
    </location>
</feature>
<feature type="region of interest" description="Disordered" evidence="13">
    <location>
        <begin position="419"/>
        <end position="440"/>
    </location>
</feature>
<keyword evidence="2 14" id="KW-0812">Transmembrane</keyword>
<dbReference type="GO" id="GO:0042765">
    <property type="term" value="C:GPI-anchor transamidase complex"/>
    <property type="evidence" value="ECO:0007669"/>
    <property type="project" value="InterPro"/>
</dbReference>
<keyword evidence="6" id="KW-1015">Disulfide bond</keyword>
<feature type="transmembrane region" description="Helical" evidence="14">
    <location>
        <begin position="769"/>
        <end position="789"/>
    </location>
</feature>
<keyword evidence="5 14" id="KW-0472">Membrane</keyword>
<dbReference type="Gene3D" id="3.40.630.10">
    <property type="entry name" value="Zn peptidases"/>
    <property type="match status" value="1"/>
</dbReference>
<dbReference type="PANTHER" id="PTHR13304:SF0">
    <property type="entry name" value="GLYCOSYLPHOSPHATIDYLINOSITOL ANCHOR ATTACHMENT 1 PROTEIN"/>
    <property type="match status" value="1"/>
</dbReference>
<evidence type="ECO:0000256" key="7">
    <source>
        <dbReference type="ARBA" id="ARBA00023180"/>
    </source>
</evidence>
<dbReference type="Pfam" id="PF04114">
    <property type="entry name" value="Gaa1"/>
    <property type="match status" value="3"/>
</dbReference>
<dbReference type="EMBL" id="OB796475">
    <property type="protein sequence ID" value="CAD7433472.1"/>
    <property type="molecule type" value="Genomic_DNA"/>
</dbReference>
<feature type="transmembrane region" description="Helical" evidence="14">
    <location>
        <begin position="390"/>
        <end position="410"/>
    </location>
</feature>
<comment type="function">
    <text evidence="9">Component of the glycosylphosphatidylinositol-anchor (GPI-anchor) transamidase (GPI-T) complex that catalyzes the formation of the linkage between a proprotein and a GPI-anchor and participates in GPI anchored protein biosynthesis. Binds GPI-anchor.</text>
</comment>
<evidence type="ECO:0000256" key="9">
    <source>
        <dbReference type="ARBA" id="ARBA00093336"/>
    </source>
</evidence>
<evidence type="ECO:0000256" key="10">
    <source>
        <dbReference type="ARBA" id="ARBA00093557"/>
    </source>
</evidence>
<sequence>MQGTLFSLLVQLYNRTYFSENALLPGLVKGDFDEDMTAKNYQSELLEESSRYPNSMPYPWLLAKFRQLSLDVYTHNFTLNYPLGYGTKYTGKNVYAILRAPRSASTEALVLSVPYRPPSSAHPGTMPSIALMLSLAKFFRRQKYWAKDVIFLVTEHEQLGVQAWLEAYHQTTCGRSGVLDHGDMTGRGGAIQAAINLELHAEKIGHVDVKVEGLNGQLPNLDLVNLVHRMCSKEGVKHTFKNRENSNHRDPMKEWSHQLKTLMAMVTTQATGIPNGNHGLFHRFGIEAVTLEGFEKKEKGSPAVFYQLGRYSETDPLKSLKPFFYVHVSVLGEGEGRDGVRTLVATAQSKLGSVMEGLFRSLNNLLERFHQSYFFYLQPTTDRYISIGMYMPPLGLLCAALLIKAFGLWLRMQKDPADSASAPTNQKSDEDIHEVDKAEQSEEGEGAYSVEQQVVNFSLVPVGVAVLATHILGVALLSAPRPFTTLGLEWGGLATETSIYVGYVVAALVMILIPILASRCLAELSLHTVRCLAELSLHTVHCLDELSLHPVLCLDEMSLHTVRCLAELSLHTVRCLDELSLHTVHCLAELSLHTVRCLDELSLHTVLCLDELSLHTVHCLDELSLHTVLCLDEMSLHTVRCLAELSLHTVSIGGNLESWTLLNIVALLELATLLLAVSMHNFSLSLLAATIYTPPALWMTPAKNRFLSAFQKLLWLLLHPLLLLTIVVSIFTLITFLELPWDEVLDRSLGATKQALVFAIIDSSVYGNWVFSVATAILTPNWLIFWLVLNSKPLSCHKVKD</sequence>
<evidence type="ECO:0000256" key="1">
    <source>
        <dbReference type="ARBA" id="ARBA00004477"/>
    </source>
</evidence>
<organism evidence="15">
    <name type="scientific">Timema monikensis</name>
    <dbReference type="NCBI Taxonomy" id="170555"/>
    <lineage>
        <taxon>Eukaryota</taxon>
        <taxon>Metazoa</taxon>
        <taxon>Ecdysozoa</taxon>
        <taxon>Arthropoda</taxon>
        <taxon>Hexapoda</taxon>
        <taxon>Insecta</taxon>
        <taxon>Pterygota</taxon>
        <taxon>Neoptera</taxon>
        <taxon>Polyneoptera</taxon>
        <taxon>Phasmatodea</taxon>
        <taxon>Timematodea</taxon>
        <taxon>Timematoidea</taxon>
        <taxon>Timematidae</taxon>
        <taxon>Timema</taxon>
    </lineage>
</organism>
<accession>A0A7R9EID5</accession>
<dbReference type="InterPro" id="IPR007246">
    <property type="entry name" value="Gaa1"/>
</dbReference>
<feature type="transmembrane region" description="Helical" evidence="14">
    <location>
        <begin position="713"/>
        <end position="737"/>
    </location>
</feature>
<dbReference type="PANTHER" id="PTHR13304">
    <property type="entry name" value="GLYCOSYLPHOSPHATIDYLINOSITOL ANCHOR ATTACHMENT 1 PROTEIN"/>
    <property type="match status" value="1"/>
</dbReference>
<dbReference type="AlphaFoldDB" id="A0A7R9EID5"/>
<keyword evidence="4 14" id="KW-1133">Transmembrane helix</keyword>
<evidence type="ECO:0000256" key="12">
    <source>
        <dbReference type="ARBA" id="ARBA00093661"/>
    </source>
</evidence>
<feature type="compositionally biased region" description="Basic and acidic residues" evidence="13">
    <location>
        <begin position="427"/>
        <end position="440"/>
    </location>
</feature>
<evidence type="ECO:0000313" key="15">
    <source>
        <dbReference type="EMBL" id="CAD7433472.1"/>
    </source>
</evidence>
<gene>
    <name evidence="15" type="ORF">TMSB3V08_LOCUS10146</name>
</gene>
<evidence type="ECO:0000256" key="2">
    <source>
        <dbReference type="ARBA" id="ARBA00022692"/>
    </source>
</evidence>
<evidence type="ECO:0000256" key="4">
    <source>
        <dbReference type="ARBA" id="ARBA00022989"/>
    </source>
</evidence>
<proteinExistence type="predicted"/>
<keyword evidence="3" id="KW-0256">Endoplasmic reticulum</keyword>
<comment type="subcellular location">
    <subcellularLocation>
        <location evidence="1">Endoplasmic reticulum membrane</location>
        <topology evidence="1">Multi-pass membrane protein</topology>
    </subcellularLocation>
</comment>
<reference evidence="15" key="1">
    <citation type="submission" date="2020-11" db="EMBL/GenBank/DDBJ databases">
        <authorList>
            <person name="Tran Van P."/>
        </authorList>
    </citation>
    <scope>NUCLEOTIDE SEQUENCE</scope>
</reference>
<evidence type="ECO:0000256" key="5">
    <source>
        <dbReference type="ARBA" id="ARBA00023136"/>
    </source>
</evidence>
<protein>
    <recommendedName>
        <fullName evidence="11">GPI-anchor transamidase component GPAA1</fullName>
    </recommendedName>
    <alternativeName>
        <fullName evidence="8">GAA1 protein homolog</fullName>
    </alternativeName>
    <alternativeName>
        <fullName evidence="12">Glycosylphosphatidylinositol anchor attachment 1 protein</fullName>
    </alternativeName>
</protein>
<dbReference type="GO" id="GO:0016255">
    <property type="term" value="P:attachment of GPI anchor to protein"/>
    <property type="evidence" value="ECO:0007669"/>
    <property type="project" value="TreeGrafter"/>
</dbReference>